<protein>
    <recommendedName>
        <fullName evidence="3">STAS/SEC14 domain-containing protein</fullName>
    </recommendedName>
</protein>
<accession>A0ABW4WT49</accession>
<dbReference type="Proteomes" id="UP001597369">
    <property type="component" value="Unassembled WGS sequence"/>
</dbReference>
<keyword evidence="2" id="KW-1185">Reference proteome</keyword>
<evidence type="ECO:0008006" key="3">
    <source>
        <dbReference type="Google" id="ProtNLM"/>
    </source>
</evidence>
<reference evidence="2" key="1">
    <citation type="journal article" date="2019" name="Int. J. Syst. Evol. Microbiol.">
        <title>The Global Catalogue of Microorganisms (GCM) 10K type strain sequencing project: providing services to taxonomists for standard genome sequencing and annotation.</title>
        <authorList>
            <consortium name="The Broad Institute Genomics Platform"/>
            <consortium name="The Broad Institute Genome Sequencing Center for Infectious Disease"/>
            <person name="Wu L."/>
            <person name="Ma J."/>
        </authorList>
    </citation>
    <scope>NUCLEOTIDE SEQUENCE [LARGE SCALE GENOMIC DNA]</scope>
    <source>
        <strain evidence="2">JCM 16545</strain>
    </source>
</reference>
<evidence type="ECO:0000313" key="2">
    <source>
        <dbReference type="Proteomes" id="UP001597369"/>
    </source>
</evidence>
<comment type="caution">
    <text evidence="1">The sequence shown here is derived from an EMBL/GenBank/DDBJ whole genome shotgun (WGS) entry which is preliminary data.</text>
</comment>
<dbReference type="RefSeq" id="WP_229962318.1">
    <property type="nucleotide sequence ID" value="NZ_JAJJWI010000021.1"/>
</dbReference>
<proteinExistence type="predicted"/>
<evidence type="ECO:0000313" key="1">
    <source>
        <dbReference type="EMBL" id="MFD2065341.1"/>
    </source>
</evidence>
<name>A0ABW4WT49_9BACT</name>
<sequence length="146" mass="17046">MLTYKDFMAYRLSKDNKLITNKWLHQINSAEYRQGLLYVYENIFQYHCQCWLYDASTFVSPDIRDQKWTMDIFGALLAKSTLQKIAVLLPEDAFLLKLADDVQQKANPIFGEGVVVKYFFNADEANEWLTDGVTNAKGNKYFQHEP</sequence>
<dbReference type="EMBL" id="JBHUHV010000001">
    <property type="protein sequence ID" value="MFD2065341.1"/>
    <property type="molecule type" value="Genomic_DNA"/>
</dbReference>
<gene>
    <name evidence="1" type="ORF">ACFSKU_00470</name>
</gene>
<organism evidence="1 2">
    <name type="scientific">Pontibacter silvestris</name>
    <dbReference type="NCBI Taxonomy" id="2305183"/>
    <lineage>
        <taxon>Bacteria</taxon>
        <taxon>Pseudomonadati</taxon>
        <taxon>Bacteroidota</taxon>
        <taxon>Cytophagia</taxon>
        <taxon>Cytophagales</taxon>
        <taxon>Hymenobacteraceae</taxon>
        <taxon>Pontibacter</taxon>
    </lineage>
</organism>